<name>A0ABD1FCW1_HYPHA</name>
<reference evidence="1 2" key="1">
    <citation type="submission" date="2024-05" db="EMBL/GenBank/DDBJ databases">
        <title>Genetic variation in Jamaican populations of the coffee berry borer (Hypothenemus hampei).</title>
        <authorList>
            <person name="Errbii M."/>
            <person name="Myrie A."/>
        </authorList>
    </citation>
    <scope>NUCLEOTIDE SEQUENCE [LARGE SCALE GENOMIC DNA]</scope>
    <source>
        <strain evidence="1">JA-Hopewell-2020-01-JO</strain>
        <tissue evidence="1">Whole body</tissue>
    </source>
</reference>
<evidence type="ECO:0000313" key="1">
    <source>
        <dbReference type="EMBL" id="KAL1514327.1"/>
    </source>
</evidence>
<gene>
    <name evidence="1" type="ORF">ABEB36_003600</name>
</gene>
<protein>
    <submittedName>
        <fullName evidence="1">Uncharacterized protein</fullName>
    </submittedName>
</protein>
<dbReference type="EMBL" id="JBDJPC010000002">
    <property type="protein sequence ID" value="KAL1514327.1"/>
    <property type="molecule type" value="Genomic_DNA"/>
</dbReference>
<evidence type="ECO:0000313" key="2">
    <source>
        <dbReference type="Proteomes" id="UP001566132"/>
    </source>
</evidence>
<accession>A0ABD1FCW1</accession>
<dbReference type="Proteomes" id="UP001566132">
    <property type="component" value="Unassembled WGS sequence"/>
</dbReference>
<dbReference type="AlphaFoldDB" id="A0ABD1FCW1"/>
<comment type="caution">
    <text evidence="1">The sequence shown here is derived from an EMBL/GenBank/DDBJ whole genome shotgun (WGS) entry which is preliminary data.</text>
</comment>
<organism evidence="1 2">
    <name type="scientific">Hypothenemus hampei</name>
    <name type="common">Coffee berry borer</name>
    <dbReference type="NCBI Taxonomy" id="57062"/>
    <lineage>
        <taxon>Eukaryota</taxon>
        <taxon>Metazoa</taxon>
        <taxon>Ecdysozoa</taxon>
        <taxon>Arthropoda</taxon>
        <taxon>Hexapoda</taxon>
        <taxon>Insecta</taxon>
        <taxon>Pterygota</taxon>
        <taxon>Neoptera</taxon>
        <taxon>Endopterygota</taxon>
        <taxon>Coleoptera</taxon>
        <taxon>Polyphaga</taxon>
        <taxon>Cucujiformia</taxon>
        <taxon>Curculionidae</taxon>
        <taxon>Scolytinae</taxon>
        <taxon>Hypothenemus</taxon>
    </lineage>
</organism>
<keyword evidence="2" id="KW-1185">Reference proteome</keyword>
<sequence length="237" mass="25915">MDMESVAFDTGPDEIFLEETGRGAATGVGWGVVHVESCAAKGFWEIRAEFAGGRVTINLVVLVFEKLQSQGLVAFQKDVELLVCCLGGLDVVEVDYGVRHHVLISADMDDLRGKLRDETELVKLTGRSLFGFLGKGVDQRAVIGFYNEGAAIKHVAKEFDAGKDCEEFPIIGAVPGFSRAELPGKKTKRFPRFLYQLFQGGPYGAIGGVRGESKWCRRRQKGGGDSGRDARFTPYQC</sequence>
<proteinExistence type="predicted"/>